<dbReference type="InterPro" id="IPR036844">
    <property type="entry name" value="Hint_dom_sf"/>
</dbReference>
<dbReference type="SUPFAM" id="SSF51294">
    <property type="entry name" value="Hedgehog/intein (Hint) domain"/>
    <property type="match status" value="1"/>
</dbReference>
<dbReference type="Gene3D" id="3.40.50.300">
    <property type="entry name" value="P-loop containing nucleotide triphosphate hydrolases"/>
    <property type="match status" value="1"/>
</dbReference>
<protein>
    <submittedName>
        <fullName evidence="2">Large terminase protein</fullName>
    </submittedName>
</protein>
<dbReference type="Gene3D" id="2.170.16.10">
    <property type="entry name" value="Hedgehog/Intein (Hint) domain"/>
    <property type="match status" value="1"/>
</dbReference>
<name>A0A8S5QF48_9CAUD</name>
<dbReference type="NCBIfam" id="TIGR01443">
    <property type="entry name" value="intein_Cterm"/>
    <property type="match status" value="1"/>
</dbReference>
<dbReference type="InterPro" id="IPR030934">
    <property type="entry name" value="Intein_C"/>
</dbReference>
<evidence type="ECO:0000313" key="2">
    <source>
        <dbReference type="EMBL" id="DAE17704.1"/>
    </source>
</evidence>
<dbReference type="Pfam" id="PF03237">
    <property type="entry name" value="Terminase_6N"/>
    <property type="match status" value="1"/>
</dbReference>
<sequence>MKNLLRRLIGSLIYYLDKSQYKELGEGKIIEEYPIEYKVKSEHQYNKAINFFKTRPLDVYRLELENKRYLECADTHIVFCKNGIQKYVKDLTTEDYVKTDKGLSKVSNVYNLGFKSFMSDLEIEENDHSYYTNGILSHNTTTTVAYLLWYLCFHVDRNILIVANKGETAGEITKKLKDAYKTLPFWLKPGIIVWNQKKILLDNGCSLTCKTTNKTSATGDTIHVLYFDEVAKIPKNISDDFWKSIYPTLSSSNLAQIILTSTPDGTENLFYRIWDGSQKGTNSFVNFRVDWWQVPGHDDEWAEKQRRDFGDEEFEQEFALSFESSTSKLLTGKDLQFFKRIQKEFIHRDISIFSQKEISNLYWHPDFNPLYDIEGNYFLFSVDTAEGIDEGTTGKKDSDYNVINIFRIQLNSFSNIKKILKKNGKLEIKDCFRLVQVGLYIDNDNDEEASAQALKKLVFELFKCGEGPIDNCRVLIEMNFNGKNFCNKFITHKNYYDGIIIKTYHTKPVPGQTPKKKIGYKTTGGKHGKNYYCELGAKMIGQRQIIVSQYNKKDNICTIAQLNAFAKRKGVYAGIALHDDIAVTVLFLCRAFEEEEFIEWLDQYLSELEDSALKSKIMYCLRRYDEGEPDMSDSEFTNSYLGSTSYNHNNPMRNPYSSNVKNPYSSQSTPGLPGSFTYGSLMNPNYINKI</sequence>
<dbReference type="PROSITE" id="PS50818">
    <property type="entry name" value="INTEIN_C_TER"/>
    <property type="match status" value="1"/>
</dbReference>
<proteinExistence type="predicted"/>
<dbReference type="CDD" id="cd00081">
    <property type="entry name" value="Hint"/>
    <property type="match status" value="1"/>
</dbReference>
<dbReference type="InterPro" id="IPR027417">
    <property type="entry name" value="P-loop_NTPase"/>
</dbReference>
<evidence type="ECO:0000256" key="1">
    <source>
        <dbReference type="SAM" id="MobiDB-lite"/>
    </source>
</evidence>
<reference evidence="2" key="1">
    <citation type="journal article" date="2021" name="Proc. Natl. Acad. Sci. U.S.A.">
        <title>A Catalog of Tens of Thousands of Viruses from Human Metagenomes Reveals Hidden Associations with Chronic Diseases.</title>
        <authorList>
            <person name="Tisza M.J."/>
            <person name="Buck C.B."/>
        </authorList>
    </citation>
    <scope>NUCLEOTIDE SEQUENCE</scope>
    <source>
        <strain evidence="2">Ctn8H20</strain>
    </source>
</reference>
<accession>A0A8S5QF48</accession>
<feature type="region of interest" description="Disordered" evidence="1">
    <location>
        <begin position="648"/>
        <end position="668"/>
    </location>
</feature>
<organism evidence="2">
    <name type="scientific">Myoviridae sp. ctn8H20</name>
    <dbReference type="NCBI Taxonomy" id="2825169"/>
    <lineage>
        <taxon>Viruses</taxon>
        <taxon>Duplodnaviria</taxon>
        <taxon>Heunggongvirae</taxon>
        <taxon>Uroviricota</taxon>
        <taxon>Caudoviricetes</taxon>
    </lineage>
</organism>
<dbReference type="Gene3D" id="3.30.420.240">
    <property type="match status" value="1"/>
</dbReference>
<dbReference type="EMBL" id="BK015645">
    <property type="protein sequence ID" value="DAE17704.1"/>
    <property type="molecule type" value="Genomic_DNA"/>
</dbReference>